<evidence type="ECO:0000313" key="3">
    <source>
        <dbReference type="Proteomes" id="UP001604277"/>
    </source>
</evidence>
<comment type="caution">
    <text evidence="2">The sequence shown here is derived from an EMBL/GenBank/DDBJ whole genome shotgun (WGS) entry which is preliminary data.</text>
</comment>
<dbReference type="InterPro" id="IPR038975">
    <property type="entry name" value="THNL"/>
</dbReference>
<sequence>MEAKNVRTITAIMLLMLLLAGQASASFKTCFESCALGCFLAKDKSKCLLKCTIKCVVGINSTVTGLDYCKLGCAVYQCARFGNDVDKVDSCVNECEVGKCSLLSQSKGIASPVSRTPSSPIRAPSPSHQCGHHNWCQLHMQLFRLENCCPGTKQMRSTDLYLSPYDNLA</sequence>
<proteinExistence type="predicted"/>
<dbReference type="PANTHER" id="PTHR36312">
    <property type="entry name" value="THIONIN-LIKE PROTEIN 1"/>
    <property type="match status" value="1"/>
</dbReference>
<feature type="chain" id="PRO_5044787469" evidence="1">
    <location>
        <begin position="26"/>
        <end position="169"/>
    </location>
</feature>
<reference evidence="3" key="1">
    <citation type="submission" date="2024-07" db="EMBL/GenBank/DDBJ databases">
        <title>Two chromosome-level genome assemblies of Korean endemic species Abeliophyllum distichum and Forsythia ovata (Oleaceae).</title>
        <authorList>
            <person name="Jang H."/>
        </authorList>
    </citation>
    <scope>NUCLEOTIDE SEQUENCE [LARGE SCALE GENOMIC DNA]</scope>
</reference>
<dbReference type="EMBL" id="JBFOLJ010000027">
    <property type="protein sequence ID" value="KAL2458703.1"/>
    <property type="molecule type" value="Genomic_DNA"/>
</dbReference>
<organism evidence="2 3">
    <name type="scientific">Forsythia ovata</name>
    <dbReference type="NCBI Taxonomy" id="205694"/>
    <lineage>
        <taxon>Eukaryota</taxon>
        <taxon>Viridiplantae</taxon>
        <taxon>Streptophyta</taxon>
        <taxon>Embryophyta</taxon>
        <taxon>Tracheophyta</taxon>
        <taxon>Spermatophyta</taxon>
        <taxon>Magnoliopsida</taxon>
        <taxon>eudicotyledons</taxon>
        <taxon>Gunneridae</taxon>
        <taxon>Pentapetalae</taxon>
        <taxon>asterids</taxon>
        <taxon>lamiids</taxon>
        <taxon>Lamiales</taxon>
        <taxon>Oleaceae</taxon>
        <taxon>Forsythieae</taxon>
        <taxon>Forsythia</taxon>
    </lineage>
</organism>
<feature type="signal peptide" evidence="1">
    <location>
        <begin position="1"/>
        <end position="25"/>
    </location>
</feature>
<keyword evidence="3" id="KW-1185">Reference proteome</keyword>
<dbReference type="PANTHER" id="PTHR36312:SF1">
    <property type="entry name" value="OS01G0594500 PROTEIN"/>
    <property type="match status" value="1"/>
</dbReference>
<keyword evidence="1" id="KW-0732">Signal</keyword>
<gene>
    <name evidence="2" type="ORF">Fot_55492</name>
</gene>
<protein>
    <submittedName>
        <fullName evidence="2">Protein TAP1-like</fullName>
    </submittedName>
</protein>
<evidence type="ECO:0000256" key="1">
    <source>
        <dbReference type="SAM" id="SignalP"/>
    </source>
</evidence>
<dbReference type="Proteomes" id="UP001604277">
    <property type="component" value="Unassembled WGS sequence"/>
</dbReference>
<name>A0ABD1P497_9LAMI</name>
<evidence type="ECO:0000313" key="2">
    <source>
        <dbReference type="EMBL" id="KAL2458703.1"/>
    </source>
</evidence>
<accession>A0ABD1P497</accession>
<dbReference type="AlphaFoldDB" id="A0ABD1P497"/>